<keyword evidence="4 9" id="KW-0812">Transmembrane</keyword>
<keyword evidence="12" id="KW-1185">Reference proteome</keyword>
<feature type="transmembrane region" description="Helical" evidence="9">
    <location>
        <begin position="148"/>
        <end position="170"/>
    </location>
</feature>
<evidence type="ECO:0000256" key="6">
    <source>
        <dbReference type="ARBA" id="ARBA00022989"/>
    </source>
</evidence>
<dbReference type="SMART" id="SM00387">
    <property type="entry name" value="HATPase_c"/>
    <property type="match status" value="1"/>
</dbReference>
<dbReference type="Pfam" id="PF02518">
    <property type="entry name" value="HATPase_c"/>
    <property type="match status" value="1"/>
</dbReference>
<dbReference type="PANTHER" id="PTHR24421">
    <property type="entry name" value="NITRATE/NITRITE SENSOR PROTEIN NARX-RELATED"/>
    <property type="match status" value="1"/>
</dbReference>
<evidence type="ECO:0000256" key="7">
    <source>
        <dbReference type="ARBA" id="ARBA00023012"/>
    </source>
</evidence>
<dbReference type="InterPro" id="IPR011712">
    <property type="entry name" value="Sig_transdc_His_kin_sub3_dim/P"/>
</dbReference>
<evidence type="ECO:0000256" key="4">
    <source>
        <dbReference type="ARBA" id="ARBA00022692"/>
    </source>
</evidence>
<name>A0ABP8ZJ90_9ACTN</name>
<evidence type="ECO:0000256" key="3">
    <source>
        <dbReference type="ARBA" id="ARBA00022679"/>
    </source>
</evidence>
<dbReference type="PANTHER" id="PTHR24421:SF37">
    <property type="entry name" value="SENSOR HISTIDINE KINASE NARS"/>
    <property type="match status" value="1"/>
</dbReference>
<dbReference type="SUPFAM" id="SSF55874">
    <property type="entry name" value="ATPase domain of HSP90 chaperone/DNA topoisomerase II/histidine kinase"/>
    <property type="match status" value="1"/>
</dbReference>
<feature type="transmembrane region" description="Helical" evidence="9">
    <location>
        <begin position="73"/>
        <end position="91"/>
    </location>
</feature>
<evidence type="ECO:0000256" key="1">
    <source>
        <dbReference type="ARBA" id="ARBA00004651"/>
    </source>
</evidence>
<evidence type="ECO:0000256" key="2">
    <source>
        <dbReference type="ARBA" id="ARBA00022475"/>
    </source>
</evidence>
<keyword evidence="8 9" id="KW-0472">Membrane</keyword>
<keyword evidence="6 9" id="KW-1133">Transmembrane helix</keyword>
<dbReference type="RefSeq" id="WP_345529830.1">
    <property type="nucleotide sequence ID" value="NZ_BAABKN010000036.1"/>
</dbReference>
<evidence type="ECO:0000256" key="9">
    <source>
        <dbReference type="SAM" id="Phobius"/>
    </source>
</evidence>
<dbReference type="InterPro" id="IPR003594">
    <property type="entry name" value="HATPase_dom"/>
</dbReference>
<dbReference type="Proteomes" id="UP001499882">
    <property type="component" value="Unassembled WGS sequence"/>
</dbReference>
<evidence type="ECO:0000256" key="5">
    <source>
        <dbReference type="ARBA" id="ARBA00022777"/>
    </source>
</evidence>
<evidence type="ECO:0000313" key="12">
    <source>
        <dbReference type="Proteomes" id="UP001499882"/>
    </source>
</evidence>
<feature type="transmembrane region" description="Helical" evidence="9">
    <location>
        <begin position="21"/>
        <end position="37"/>
    </location>
</feature>
<comment type="caution">
    <text evidence="11">The sequence shown here is derived from an EMBL/GenBank/DDBJ whole genome shotgun (WGS) entry which is preliminary data.</text>
</comment>
<keyword evidence="7" id="KW-0902">Two-component regulatory system</keyword>
<dbReference type="CDD" id="cd16917">
    <property type="entry name" value="HATPase_UhpB-NarQ-NarX-like"/>
    <property type="match status" value="1"/>
</dbReference>
<dbReference type="Gene3D" id="1.20.5.1930">
    <property type="match status" value="1"/>
</dbReference>
<keyword evidence="3" id="KW-0808">Transferase</keyword>
<gene>
    <name evidence="11" type="ORF">GCM10023350_49940</name>
</gene>
<dbReference type="Gene3D" id="3.30.565.10">
    <property type="entry name" value="Histidine kinase-like ATPase, C-terminal domain"/>
    <property type="match status" value="1"/>
</dbReference>
<proteinExistence type="predicted"/>
<sequence length="541" mass="56238">MRALAGAALTDAQRRRRGMAGIARAFGLIAVLAPALSSQDGVVLLGVVAVGAIWATTQVVEHRLVRGVFTAELVSAGLVGLVCAVTCYLAPESDSGPGILGVLAIPPVTAAILRGAQAGMLALATCIGVFVTIACLLDAMTLQLASTTFTWLLTGLGFGLIGAALHSTLLGSDQIAAHRSAQSLIHQLVSVSDRLGSPLEPEVLGTDLLNRLSASLGAADLPVRGLMLQAPTDGELVWVAGAATGSNCDLAMQAVVSARPTVMAHSFALPLLSDGRIVAVVSGHLSPTVDRIALSERLQRLAGGLEDQAVVLETALLFTRFRNTATVAERRRLAREIHDGVAQDLASVGYLLDAINGHPDPLEQALLLEQLRGFLTEVLADLRRALVDLRTDTGPGQSLGAALEDLARNVQTLTGIAFHVRAAEAGTRLRPEVEAELLRIGQEAITNAVRHSGATDIWVTCRVAAPYAEVSVSDNGCGLGTARADSHGLQIMRERARLIGAELVLTTRPGGGVVLKVRAPGASTTDDLDSDFGSQPGRVPA</sequence>
<keyword evidence="2" id="KW-1003">Cell membrane</keyword>
<evidence type="ECO:0000313" key="11">
    <source>
        <dbReference type="EMBL" id="GAA4758230.1"/>
    </source>
</evidence>
<feature type="transmembrane region" description="Helical" evidence="9">
    <location>
        <begin position="43"/>
        <end position="61"/>
    </location>
</feature>
<protein>
    <recommendedName>
        <fullName evidence="10">Histidine kinase/HSP90-like ATPase domain-containing protein</fullName>
    </recommendedName>
</protein>
<feature type="transmembrane region" description="Helical" evidence="9">
    <location>
        <begin position="120"/>
        <end position="142"/>
    </location>
</feature>
<dbReference type="InterPro" id="IPR050482">
    <property type="entry name" value="Sensor_HK_TwoCompSys"/>
</dbReference>
<accession>A0ABP8ZJ90</accession>
<dbReference type="Pfam" id="PF07730">
    <property type="entry name" value="HisKA_3"/>
    <property type="match status" value="1"/>
</dbReference>
<keyword evidence="5" id="KW-0418">Kinase</keyword>
<dbReference type="EMBL" id="BAABKN010000036">
    <property type="protein sequence ID" value="GAA4758230.1"/>
    <property type="molecule type" value="Genomic_DNA"/>
</dbReference>
<evidence type="ECO:0000259" key="10">
    <source>
        <dbReference type="SMART" id="SM00387"/>
    </source>
</evidence>
<dbReference type="InterPro" id="IPR036890">
    <property type="entry name" value="HATPase_C_sf"/>
</dbReference>
<feature type="domain" description="Histidine kinase/HSP90-like ATPase" evidence="10">
    <location>
        <begin position="432"/>
        <end position="523"/>
    </location>
</feature>
<organism evidence="11 12">
    <name type="scientific">Nocardioides endophyticus</name>
    <dbReference type="NCBI Taxonomy" id="1353775"/>
    <lineage>
        <taxon>Bacteria</taxon>
        <taxon>Bacillati</taxon>
        <taxon>Actinomycetota</taxon>
        <taxon>Actinomycetes</taxon>
        <taxon>Propionibacteriales</taxon>
        <taxon>Nocardioidaceae</taxon>
        <taxon>Nocardioides</taxon>
    </lineage>
</organism>
<reference evidence="12" key="1">
    <citation type="journal article" date="2019" name="Int. J. Syst. Evol. Microbiol.">
        <title>The Global Catalogue of Microorganisms (GCM) 10K type strain sequencing project: providing services to taxonomists for standard genome sequencing and annotation.</title>
        <authorList>
            <consortium name="The Broad Institute Genomics Platform"/>
            <consortium name="The Broad Institute Genome Sequencing Center for Infectious Disease"/>
            <person name="Wu L."/>
            <person name="Ma J."/>
        </authorList>
    </citation>
    <scope>NUCLEOTIDE SEQUENCE [LARGE SCALE GENOMIC DNA]</scope>
    <source>
        <strain evidence="12">JCM 18532</strain>
    </source>
</reference>
<evidence type="ECO:0000256" key="8">
    <source>
        <dbReference type="ARBA" id="ARBA00023136"/>
    </source>
</evidence>
<comment type="subcellular location">
    <subcellularLocation>
        <location evidence="1">Cell membrane</location>
        <topology evidence="1">Multi-pass membrane protein</topology>
    </subcellularLocation>
</comment>